<keyword evidence="5" id="KW-1185">Reference proteome</keyword>
<evidence type="ECO:0000256" key="2">
    <source>
        <dbReference type="SAM" id="MobiDB-lite"/>
    </source>
</evidence>
<keyword evidence="3" id="KW-0472">Membrane</keyword>
<comment type="caution">
    <text evidence="4">The sequence shown here is derived from an EMBL/GenBank/DDBJ whole genome shotgun (WGS) entry which is preliminary data.</text>
</comment>
<dbReference type="RefSeq" id="WP_035891182.1">
    <property type="nucleotide sequence ID" value="NZ_JNCF01000074.1"/>
</dbReference>
<dbReference type="PANTHER" id="PTHR38043:SF1">
    <property type="entry name" value="PROTEIN HEMX"/>
    <property type="match status" value="1"/>
</dbReference>
<dbReference type="GO" id="GO:0008168">
    <property type="term" value="F:methyltransferase activity"/>
    <property type="evidence" value="ECO:0007669"/>
    <property type="project" value="UniProtKB-KW"/>
</dbReference>
<keyword evidence="4" id="KW-0808">Transferase</keyword>
<dbReference type="GO" id="GO:0032259">
    <property type="term" value="P:methylation"/>
    <property type="evidence" value="ECO:0007669"/>
    <property type="project" value="UniProtKB-KW"/>
</dbReference>
<feature type="transmembrane region" description="Helical" evidence="3">
    <location>
        <begin position="38"/>
        <end position="59"/>
    </location>
</feature>
<keyword evidence="1" id="KW-0175">Coiled coil</keyword>
<feature type="region of interest" description="Disordered" evidence="2">
    <location>
        <begin position="1"/>
        <end position="26"/>
    </location>
</feature>
<name>A0A0A2SNT4_9GAMM</name>
<dbReference type="AlphaFoldDB" id="A0A0A2SNT4"/>
<organism evidence="4 5">
    <name type="scientific">Legionella norrlandica</name>
    <dbReference type="NCBI Taxonomy" id="1498499"/>
    <lineage>
        <taxon>Bacteria</taxon>
        <taxon>Pseudomonadati</taxon>
        <taxon>Pseudomonadota</taxon>
        <taxon>Gammaproteobacteria</taxon>
        <taxon>Legionellales</taxon>
        <taxon>Legionellaceae</taxon>
        <taxon>Legionella</taxon>
    </lineage>
</organism>
<evidence type="ECO:0000313" key="4">
    <source>
        <dbReference type="EMBL" id="KGP62377.1"/>
    </source>
</evidence>
<feature type="coiled-coil region" evidence="1">
    <location>
        <begin position="66"/>
        <end position="125"/>
    </location>
</feature>
<proteinExistence type="predicted"/>
<protein>
    <submittedName>
        <fullName evidence="4">Uroporphyrin-III methyltransferase</fullName>
    </submittedName>
</protein>
<dbReference type="PANTHER" id="PTHR38043">
    <property type="entry name" value="PROTEIN HEMX"/>
    <property type="match status" value="1"/>
</dbReference>
<reference evidence="4 5" key="1">
    <citation type="submission" date="2014-05" db="EMBL/GenBank/DDBJ databases">
        <authorList>
            <person name="Rizzardi K."/>
            <person name="Winiecka-Krusnell J."/>
            <person name="Ramliden M."/>
            <person name="Alm E."/>
            <person name="Andersson S."/>
            <person name="Byfors S."/>
        </authorList>
    </citation>
    <scope>NUCLEOTIDE SEQUENCE [LARGE SCALE GENOMIC DNA]</scope>
    <source>
        <strain evidence="4 5">LEGN</strain>
    </source>
</reference>
<keyword evidence="4" id="KW-0489">Methyltransferase</keyword>
<dbReference type="STRING" id="1498499.EP47_06295"/>
<feature type="compositionally biased region" description="Basic and acidic residues" evidence="2">
    <location>
        <begin position="1"/>
        <end position="10"/>
    </location>
</feature>
<dbReference type="Pfam" id="PF04375">
    <property type="entry name" value="HemX"/>
    <property type="match status" value="1"/>
</dbReference>
<evidence type="ECO:0000313" key="5">
    <source>
        <dbReference type="Proteomes" id="UP000054422"/>
    </source>
</evidence>
<dbReference type="OrthoDB" id="5653077at2"/>
<evidence type="ECO:0000256" key="1">
    <source>
        <dbReference type="SAM" id="Coils"/>
    </source>
</evidence>
<gene>
    <name evidence="4" type="ORF">EP47_06295</name>
</gene>
<sequence>MANSNDEQKKATSAKHSQKTEPIKSKTQTRFSSYPYKFLLSGLAFLFALIAITISIYSIQFTKQFQNHLFIQNKELTAELDKIKEEQNNTQNLIDTNAKSLQQAQNDFTKKINGLNKELQTAMRQRLYQNNDWLLLKARYYLELAQINAHWSDNFNVSVALLQQADNLLKSMNNPKIFTVRQIIAKEITQLKSIPTVDIAGILSQLDAAQLNVNSLSVQALVEENKVSTNIISEKSNTPGWRSQLQDSMNFLEKLIVVRRNNENIQPLISPLYEAAVKENIRLNLQEAQWAVLNNNPMVYQLAINQAKANLKKAFNENAHSSIVLLKQLNELQGIKLTQEKPVIGQAIPLINQMIDNQKSLIEQVNGEKGEN</sequence>
<dbReference type="InterPro" id="IPR007470">
    <property type="entry name" value="HemX"/>
</dbReference>
<accession>A0A0A2SNT4</accession>
<keyword evidence="3" id="KW-0812">Transmembrane</keyword>
<dbReference type="EMBL" id="JNCF01000074">
    <property type="protein sequence ID" value="KGP62377.1"/>
    <property type="molecule type" value="Genomic_DNA"/>
</dbReference>
<evidence type="ECO:0000256" key="3">
    <source>
        <dbReference type="SAM" id="Phobius"/>
    </source>
</evidence>
<keyword evidence="3" id="KW-1133">Transmembrane helix</keyword>
<dbReference type="Proteomes" id="UP000054422">
    <property type="component" value="Unassembled WGS sequence"/>
</dbReference>